<comment type="caution">
    <text evidence="1">The sequence shown here is derived from an EMBL/GenBank/DDBJ whole genome shotgun (WGS) entry which is preliminary data.</text>
</comment>
<proteinExistence type="predicted"/>
<keyword evidence="2" id="KW-1185">Reference proteome</keyword>
<evidence type="ECO:0000313" key="2">
    <source>
        <dbReference type="Proteomes" id="UP000607645"/>
    </source>
</evidence>
<name>A0A8J6JQF6_9FIRM</name>
<accession>A0A8J6JQF6</accession>
<dbReference type="AlphaFoldDB" id="A0A8J6JQF6"/>
<dbReference type="Pfam" id="PF13171">
    <property type="entry name" value="DUF4004"/>
    <property type="match status" value="1"/>
</dbReference>
<gene>
    <name evidence="1" type="ORF">H8S62_15370</name>
</gene>
<dbReference type="EMBL" id="JACOPQ010000015">
    <property type="protein sequence ID" value="MBC5738390.1"/>
    <property type="molecule type" value="Genomic_DNA"/>
</dbReference>
<dbReference type="InterPro" id="IPR025063">
    <property type="entry name" value="DUF4004"/>
</dbReference>
<sequence length="204" mass="22937">MDLISKKELLAVTGISYGQLYRWKRERLIPEEWFIKQSAYTGQETFFPRQQILSRVQTILDAKDKYSLEELANLLSPETSPGFRSAEGLKSMEEIDPTLLPVIQSLYGRENYEFFDVVLFATVTRAAHALSLPDYGMRDLLIRAASAAIPVQRTVDLTLTVFRAEGKIHALLSKAAAPLSLDSDLPVLGSWDLSELAGKLKLKY</sequence>
<dbReference type="RefSeq" id="WP_186920181.1">
    <property type="nucleotide sequence ID" value="NZ_JACOPQ010000015.1"/>
</dbReference>
<evidence type="ECO:0000313" key="1">
    <source>
        <dbReference type="EMBL" id="MBC5738390.1"/>
    </source>
</evidence>
<reference evidence="1" key="1">
    <citation type="submission" date="2020-08" db="EMBL/GenBank/DDBJ databases">
        <title>Genome public.</title>
        <authorList>
            <person name="Liu C."/>
            <person name="Sun Q."/>
        </authorList>
    </citation>
    <scope>NUCLEOTIDE SEQUENCE</scope>
    <source>
        <strain evidence="1">NSJ-52</strain>
    </source>
</reference>
<protein>
    <submittedName>
        <fullName evidence="1">DUF4004 family protein</fullName>
    </submittedName>
</protein>
<organism evidence="1 2">
    <name type="scientific">Lawsonibacter faecis</name>
    <dbReference type="NCBI Taxonomy" id="2763052"/>
    <lineage>
        <taxon>Bacteria</taxon>
        <taxon>Bacillati</taxon>
        <taxon>Bacillota</taxon>
        <taxon>Clostridia</taxon>
        <taxon>Eubacteriales</taxon>
        <taxon>Oscillospiraceae</taxon>
        <taxon>Lawsonibacter</taxon>
    </lineage>
</organism>
<dbReference type="Proteomes" id="UP000607645">
    <property type="component" value="Unassembled WGS sequence"/>
</dbReference>